<keyword evidence="2" id="KW-1185">Reference proteome</keyword>
<protein>
    <submittedName>
        <fullName evidence="1">WXG100 family type VII secretion target</fullName>
    </submittedName>
</protein>
<dbReference type="RefSeq" id="WP_267782284.1">
    <property type="nucleotide sequence ID" value="NZ_CP113089.1"/>
</dbReference>
<organism evidence="1 2">
    <name type="scientific">Microcella daejeonensis</name>
    <dbReference type="NCBI Taxonomy" id="2994971"/>
    <lineage>
        <taxon>Bacteria</taxon>
        <taxon>Bacillati</taxon>
        <taxon>Actinomycetota</taxon>
        <taxon>Actinomycetes</taxon>
        <taxon>Micrococcales</taxon>
        <taxon>Microbacteriaceae</taxon>
        <taxon>Microcella</taxon>
    </lineage>
</organism>
<evidence type="ECO:0000313" key="1">
    <source>
        <dbReference type="EMBL" id="WAB82295.1"/>
    </source>
</evidence>
<dbReference type="SUPFAM" id="SSF140453">
    <property type="entry name" value="EsxAB dimer-like"/>
    <property type="match status" value="1"/>
</dbReference>
<gene>
    <name evidence="1" type="ORF">OVN18_04615</name>
</gene>
<dbReference type="EMBL" id="CP113089">
    <property type="protein sequence ID" value="WAB82295.1"/>
    <property type="molecule type" value="Genomic_DNA"/>
</dbReference>
<evidence type="ECO:0000313" key="2">
    <source>
        <dbReference type="Proteomes" id="UP001164706"/>
    </source>
</evidence>
<sequence>MTPPPPPPPSLFAPGATTALLEVESRRRTAVAVAAEIATVDDRLRSVAQDPGWRGPAARAFTDAVERARPAVRTAADHVEALGLALEGAAARLRQQEALGEP</sequence>
<name>A0A9E8S946_9MICO</name>
<dbReference type="InterPro" id="IPR036689">
    <property type="entry name" value="ESAT-6-like_sf"/>
</dbReference>
<accession>A0A9E8S946</accession>
<dbReference type="KEGG" id="mdb:OVN18_04615"/>
<dbReference type="Proteomes" id="UP001164706">
    <property type="component" value="Chromosome"/>
</dbReference>
<dbReference type="Gene3D" id="1.10.287.1060">
    <property type="entry name" value="ESAT-6-like"/>
    <property type="match status" value="1"/>
</dbReference>
<proteinExistence type="predicted"/>
<reference evidence="1" key="1">
    <citation type="submission" date="2022-11" db="EMBL/GenBank/DDBJ databases">
        <title>Description of Microcella daejonensis nov. sp, isolated from riverside soil.</title>
        <authorList>
            <person name="Molina K.M."/>
            <person name="Kim S.B."/>
        </authorList>
    </citation>
    <scope>NUCLEOTIDE SEQUENCE</scope>
    <source>
        <strain evidence="1">MMS21-STM12</strain>
    </source>
</reference>
<dbReference type="AlphaFoldDB" id="A0A9E8S946"/>